<dbReference type="InParanoid" id="A0A7E5WC71"/>
<keyword evidence="1" id="KW-1185">Reference proteome</keyword>
<dbReference type="Proteomes" id="UP000322000">
    <property type="component" value="Chromosome 15"/>
</dbReference>
<reference evidence="2" key="1">
    <citation type="submission" date="2025-08" db="UniProtKB">
        <authorList>
            <consortium name="RefSeq"/>
        </authorList>
    </citation>
    <scope>IDENTIFICATION</scope>
</reference>
<dbReference type="RefSeq" id="XP_026738310.1">
    <property type="nucleotide sequence ID" value="XM_026882509.1"/>
</dbReference>
<organism evidence="1 2">
    <name type="scientific">Trichoplusia ni</name>
    <name type="common">Cabbage looper</name>
    <dbReference type="NCBI Taxonomy" id="7111"/>
    <lineage>
        <taxon>Eukaryota</taxon>
        <taxon>Metazoa</taxon>
        <taxon>Ecdysozoa</taxon>
        <taxon>Arthropoda</taxon>
        <taxon>Hexapoda</taxon>
        <taxon>Insecta</taxon>
        <taxon>Pterygota</taxon>
        <taxon>Neoptera</taxon>
        <taxon>Endopterygota</taxon>
        <taxon>Lepidoptera</taxon>
        <taxon>Glossata</taxon>
        <taxon>Ditrysia</taxon>
        <taxon>Noctuoidea</taxon>
        <taxon>Noctuidae</taxon>
        <taxon>Plusiinae</taxon>
        <taxon>Trichoplusia</taxon>
    </lineage>
</organism>
<dbReference type="KEGG" id="tnl:113501376"/>
<evidence type="ECO:0000313" key="2">
    <source>
        <dbReference type="RefSeq" id="XP_026738310.1"/>
    </source>
</evidence>
<evidence type="ECO:0000313" key="1">
    <source>
        <dbReference type="Proteomes" id="UP000322000"/>
    </source>
</evidence>
<name>A0A7E5WC71_TRINI</name>
<dbReference type="OrthoDB" id="7471519at2759"/>
<dbReference type="AlphaFoldDB" id="A0A7E5WC71"/>
<protein>
    <submittedName>
        <fullName evidence="2">Uncharacterized protein LOC113501376</fullName>
    </submittedName>
</protein>
<dbReference type="GeneID" id="113501376"/>
<proteinExistence type="predicted"/>
<gene>
    <name evidence="2" type="primary">LOC113501376</name>
</gene>
<sequence>MGEKASSVAELQAELEAAHARGAALCGEARHAVCAVRHWVRRMRDKHREQANLIKEKDVILGALQERLEERQCDSQHTSTSDNGPSCSKCLSSRDGRSFCKSEDMQDQCRSPSLSEIASCSTAVPLLRIKKPCSNRRCKAWRCDAGVQEPLRSEAGQDPRYPPFPYCTRRDVRAVRVRRDTRELRDVSPNPEELALRVEQMAEAFADGQRRWTRPHDSR</sequence>
<accession>A0A7E5WC71</accession>